<dbReference type="Gene3D" id="1.20.1300.10">
    <property type="entry name" value="Fumarate reductase/succinate dehydrogenase, transmembrane subunit"/>
    <property type="match status" value="1"/>
</dbReference>
<dbReference type="InterPro" id="IPR011138">
    <property type="entry name" value="Cytochrome_b-558"/>
</dbReference>
<dbReference type="NCBIfam" id="TIGR02046">
    <property type="entry name" value="sdhC_b558_fam"/>
    <property type="match status" value="1"/>
</dbReference>
<evidence type="ECO:0000313" key="2">
    <source>
        <dbReference type="EMBL" id="MCU7550253.1"/>
    </source>
</evidence>
<dbReference type="CDD" id="cd03498">
    <property type="entry name" value="SQR_TypeB_2_TM"/>
    <property type="match status" value="1"/>
</dbReference>
<dbReference type="RefSeq" id="WP_279297694.1">
    <property type="nucleotide sequence ID" value="NZ_JAOTIF010000011.1"/>
</dbReference>
<name>A0A9X3BIP3_9BACT</name>
<dbReference type="AlphaFoldDB" id="A0A9X3BIP3"/>
<proteinExistence type="predicted"/>
<keyword evidence="1" id="KW-0472">Membrane</keyword>
<evidence type="ECO:0000256" key="1">
    <source>
        <dbReference type="SAM" id="Phobius"/>
    </source>
</evidence>
<keyword evidence="3" id="KW-1185">Reference proteome</keyword>
<feature type="transmembrane region" description="Helical" evidence="1">
    <location>
        <begin position="169"/>
        <end position="189"/>
    </location>
</feature>
<organism evidence="2 3">
    <name type="scientific">Paraflavisolibacter caeni</name>
    <dbReference type="NCBI Taxonomy" id="2982496"/>
    <lineage>
        <taxon>Bacteria</taxon>
        <taxon>Pseudomonadati</taxon>
        <taxon>Bacteroidota</taxon>
        <taxon>Chitinophagia</taxon>
        <taxon>Chitinophagales</taxon>
        <taxon>Chitinophagaceae</taxon>
        <taxon>Paraflavisolibacter</taxon>
    </lineage>
</organism>
<gene>
    <name evidence="2" type="ORF">OCK74_14115</name>
</gene>
<reference evidence="2" key="1">
    <citation type="submission" date="2022-09" db="EMBL/GenBank/DDBJ databases">
        <authorList>
            <person name="Yuan C."/>
            <person name="Ke Z."/>
        </authorList>
    </citation>
    <scope>NUCLEOTIDE SEQUENCE</scope>
    <source>
        <strain evidence="2">LB-8</strain>
    </source>
</reference>
<dbReference type="Proteomes" id="UP001155483">
    <property type="component" value="Unassembled WGS sequence"/>
</dbReference>
<dbReference type="SUPFAM" id="SSF81343">
    <property type="entry name" value="Fumarate reductase respiratory complex transmembrane subunits"/>
    <property type="match status" value="1"/>
</dbReference>
<dbReference type="EMBL" id="JAOTIF010000011">
    <property type="protein sequence ID" value="MCU7550253.1"/>
    <property type="molecule type" value="Genomic_DNA"/>
</dbReference>
<dbReference type="GO" id="GO:0016020">
    <property type="term" value="C:membrane"/>
    <property type="evidence" value="ECO:0007669"/>
    <property type="project" value="InterPro"/>
</dbReference>
<evidence type="ECO:0000313" key="3">
    <source>
        <dbReference type="Proteomes" id="UP001155483"/>
    </source>
</evidence>
<keyword evidence="1" id="KW-0812">Transmembrane</keyword>
<feature type="transmembrane region" description="Helical" evidence="1">
    <location>
        <begin position="116"/>
        <end position="136"/>
    </location>
</feature>
<reference evidence="2" key="2">
    <citation type="submission" date="2023-04" db="EMBL/GenBank/DDBJ databases">
        <title>Paracnuella aquatica gen. nov., sp. nov., a member of the family Chitinophagaceae isolated from a hot spring.</title>
        <authorList>
            <person name="Wang C."/>
        </authorList>
    </citation>
    <scope>NUCLEOTIDE SEQUENCE</scope>
    <source>
        <strain evidence="2">LB-8</strain>
    </source>
</reference>
<feature type="transmembrane region" description="Helical" evidence="1">
    <location>
        <begin position="21"/>
        <end position="45"/>
    </location>
</feature>
<comment type="caution">
    <text evidence="2">The sequence shown here is derived from an EMBL/GenBank/DDBJ whole genome shotgun (WGS) entry which is preliminary data.</text>
</comment>
<dbReference type="InterPro" id="IPR034804">
    <property type="entry name" value="SQR/QFR_C/D"/>
</dbReference>
<feature type="transmembrane region" description="Helical" evidence="1">
    <location>
        <begin position="210"/>
        <end position="234"/>
    </location>
</feature>
<feature type="transmembrane region" description="Helical" evidence="1">
    <location>
        <begin position="65"/>
        <end position="88"/>
    </location>
</feature>
<accession>A0A9X3BIP3</accession>
<sequence length="237" mass="27148">MKWSLFFTSAIGKKIVMGLTGLFLITFLVIHVGLNACIFYDLPIFDPNDNGAMFNKASHFMGSTMVMRLLEIVLFAGFILHIIQGWSLELQNRQKRKQGYQVNLGNRGSKWYSRSMGILGTLIFLFLVLHISDFWIPSRITHNLPQAQYHGVEMHDMFIKMYNSFQNPVVVVLYLLGVLALAYHLFHGFHSAFRTMGVHNRKYLAMLKSLGYGFTIVVCVLFALMPIAMFLNWVSPL</sequence>
<protein>
    <submittedName>
        <fullName evidence="2">Succinate dehydrogenase cytochrome b subunit</fullName>
    </submittedName>
</protein>
<keyword evidence="1" id="KW-1133">Transmembrane helix</keyword>